<feature type="region of interest" description="Disordered" evidence="3">
    <location>
        <begin position="299"/>
        <end position="344"/>
    </location>
</feature>
<dbReference type="GO" id="GO:0005905">
    <property type="term" value="C:clathrin-coated pit"/>
    <property type="evidence" value="ECO:0007669"/>
    <property type="project" value="TreeGrafter"/>
</dbReference>
<dbReference type="InterPro" id="IPR011417">
    <property type="entry name" value="ANTH_dom"/>
</dbReference>
<feature type="region of interest" description="Disordered" evidence="3">
    <location>
        <begin position="481"/>
        <end position="597"/>
    </location>
</feature>
<evidence type="ECO:0000259" key="4">
    <source>
        <dbReference type="PROSITE" id="PS50942"/>
    </source>
</evidence>
<organism evidence="5 6">
    <name type="scientific">Naematelia encephala</name>
    <dbReference type="NCBI Taxonomy" id="71784"/>
    <lineage>
        <taxon>Eukaryota</taxon>
        <taxon>Fungi</taxon>
        <taxon>Dikarya</taxon>
        <taxon>Basidiomycota</taxon>
        <taxon>Agaricomycotina</taxon>
        <taxon>Tremellomycetes</taxon>
        <taxon>Tremellales</taxon>
        <taxon>Naemateliaceae</taxon>
        <taxon>Naematelia</taxon>
    </lineage>
</organism>
<feature type="compositionally biased region" description="Low complexity" evidence="3">
    <location>
        <begin position="739"/>
        <end position="755"/>
    </location>
</feature>
<feature type="compositionally biased region" description="Polar residues" evidence="3">
    <location>
        <begin position="481"/>
        <end position="511"/>
    </location>
</feature>
<name>A0A1Y2ASB7_9TREE</name>
<feature type="region of interest" description="Disordered" evidence="3">
    <location>
        <begin position="614"/>
        <end position="880"/>
    </location>
</feature>
<feature type="compositionally biased region" description="Low complexity" evidence="3">
    <location>
        <begin position="809"/>
        <end position="838"/>
    </location>
</feature>
<feature type="compositionally biased region" description="Gly residues" evidence="3">
    <location>
        <begin position="575"/>
        <end position="589"/>
    </location>
</feature>
<dbReference type="InterPro" id="IPR014712">
    <property type="entry name" value="ANTH_dom_sf"/>
</dbReference>
<dbReference type="AlphaFoldDB" id="A0A1Y2ASB7"/>
<feature type="compositionally biased region" description="Polar residues" evidence="3">
    <location>
        <begin position="756"/>
        <end position="794"/>
    </location>
</feature>
<protein>
    <submittedName>
        <fullName evidence="5">ANTH domain-domain-containing protein</fullName>
    </submittedName>
</protein>
<dbReference type="SUPFAM" id="SSF48464">
    <property type="entry name" value="ENTH/VHS domain"/>
    <property type="match status" value="1"/>
</dbReference>
<dbReference type="PROSITE" id="PS50942">
    <property type="entry name" value="ENTH"/>
    <property type="match status" value="1"/>
</dbReference>
<dbReference type="InParanoid" id="A0A1Y2ASB7"/>
<dbReference type="GO" id="GO:0006900">
    <property type="term" value="P:vesicle budding from membrane"/>
    <property type="evidence" value="ECO:0007669"/>
    <property type="project" value="TreeGrafter"/>
</dbReference>
<keyword evidence="2" id="KW-0963">Cytoplasm</keyword>
<feature type="domain" description="ENTH" evidence="4">
    <location>
        <begin position="1"/>
        <end position="127"/>
    </location>
</feature>
<dbReference type="SMART" id="SM00273">
    <property type="entry name" value="ENTH"/>
    <property type="match status" value="1"/>
</dbReference>
<dbReference type="FunFam" id="1.25.40.90:FF:000036">
    <property type="entry name" value="Unplaced genomic scaffold supercont1.4, whole genome shotgun sequence"/>
    <property type="match status" value="1"/>
</dbReference>
<feature type="compositionally biased region" description="Low complexity" evidence="3">
    <location>
        <begin position="697"/>
        <end position="731"/>
    </location>
</feature>
<feature type="compositionally biased region" description="Polar residues" evidence="3">
    <location>
        <begin position="560"/>
        <end position="573"/>
    </location>
</feature>
<feature type="compositionally biased region" description="Gly residues" evidence="3">
    <location>
        <begin position="839"/>
        <end position="853"/>
    </location>
</feature>
<dbReference type="GO" id="GO:0048268">
    <property type="term" value="P:clathrin coat assembly"/>
    <property type="evidence" value="ECO:0007669"/>
    <property type="project" value="InterPro"/>
</dbReference>
<dbReference type="PANTHER" id="PTHR22951:SF5">
    <property type="entry name" value="PHOSPHATIDYLINOSITOL-BINDING CLATHRIN ASSEMBLY PROTEIN LAP"/>
    <property type="match status" value="1"/>
</dbReference>
<comment type="caution">
    <text evidence="5">The sequence shown here is derived from an EMBL/GenBank/DDBJ whole genome shotgun (WGS) entry which is preliminary data.</text>
</comment>
<feature type="compositionally biased region" description="Gly residues" evidence="3">
    <location>
        <begin position="795"/>
        <end position="808"/>
    </location>
</feature>
<dbReference type="InterPro" id="IPR045192">
    <property type="entry name" value="AP180-like"/>
</dbReference>
<evidence type="ECO:0000313" key="6">
    <source>
        <dbReference type="Proteomes" id="UP000193986"/>
    </source>
</evidence>
<reference evidence="5 6" key="1">
    <citation type="submission" date="2016-07" db="EMBL/GenBank/DDBJ databases">
        <title>Pervasive Adenine N6-methylation of Active Genes in Fungi.</title>
        <authorList>
            <consortium name="DOE Joint Genome Institute"/>
            <person name="Mondo S.J."/>
            <person name="Dannebaum R.O."/>
            <person name="Kuo R.C."/>
            <person name="Labutti K."/>
            <person name="Haridas S."/>
            <person name="Kuo A."/>
            <person name="Salamov A."/>
            <person name="Ahrendt S.R."/>
            <person name="Lipzen A."/>
            <person name="Sullivan W."/>
            <person name="Andreopoulos W.B."/>
            <person name="Clum A."/>
            <person name="Lindquist E."/>
            <person name="Daum C."/>
            <person name="Ramamoorthy G.K."/>
            <person name="Gryganskyi A."/>
            <person name="Culley D."/>
            <person name="Magnuson J.K."/>
            <person name="James T.Y."/>
            <person name="O'Malley M.A."/>
            <person name="Stajich J.E."/>
            <person name="Spatafora J.W."/>
            <person name="Visel A."/>
            <person name="Grigoriev I.V."/>
        </authorList>
    </citation>
    <scope>NUCLEOTIDE SEQUENCE [LARGE SCALE GENOMIC DNA]</scope>
    <source>
        <strain evidence="5 6">68-887.2</strain>
    </source>
</reference>
<dbReference type="FunFam" id="1.20.58.150:FF:000004">
    <property type="entry name" value="ENTH domain protein"/>
    <property type="match status" value="1"/>
</dbReference>
<comment type="subcellular location">
    <subcellularLocation>
        <location evidence="1">Cytoplasm</location>
    </subcellularLocation>
</comment>
<feature type="compositionally biased region" description="Low complexity" evidence="3">
    <location>
        <begin position="314"/>
        <end position="342"/>
    </location>
</feature>
<dbReference type="GO" id="GO:0005546">
    <property type="term" value="F:phosphatidylinositol-4,5-bisphosphate binding"/>
    <property type="evidence" value="ECO:0007669"/>
    <property type="project" value="TreeGrafter"/>
</dbReference>
<evidence type="ECO:0000256" key="3">
    <source>
        <dbReference type="SAM" id="MobiDB-lite"/>
    </source>
</evidence>
<feature type="non-terminal residue" evidence="5">
    <location>
        <position position="880"/>
    </location>
</feature>
<dbReference type="InterPro" id="IPR013809">
    <property type="entry name" value="ENTH"/>
</dbReference>
<evidence type="ECO:0000256" key="2">
    <source>
        <dbReference type="ARBA" id="ARBA00022490"/>
    </source>
</evidence>
<accession>A0A1Y2ASB7</accession>
<dbReference type="SUPFAM" id="SSF89009">
    <property type="entry name" value="GAT-like domain"/>
    <property type="match status" value="1"/>
</dbReference>
<dbReference type="Pfam" id="PF07651">
    <property type="entry name" value="ANTH"/>
    <property type="match status" value="1"/>
</dbReference>
<dbReference type="Gene3D" id="1.25.40.90">
    <property type="match status" value="1"/>
</dbReference>
<feature type="compositionally biased region" description="Polar residues" evidence="3">
    <location>
        <begin position="614"/>
        <end position="638"/>
    </location>
</feature>
<gene>
    <name evidence="5" type="ORF">BCR39DRAFT_499170</name>
</gene>
<dbReference type="STRING" id="71784.A0A1Y2ASB7"/>
<dbReference type="OrthoDB" id="44015at2759"/>
<dbReference type="Gene3D" id="1.20.58.150">
    <property type="entry name" value="ANTH domain"/>
    <property type="match status" value="1"/>
</dbReference>
<dbReference type="InterPro" id="IPR008942">
    <property type="entry name" value="ENTH_VHS"/>
</dbReference>
<dbReference type="GO" id="GO:0000149">
    <property type="term" value="F:SNARE binding"/>
    <property type="evidence" value="ECO:0007669"/>
    <property type="project" value="TreeGrafter"/>
</dbReference>
<dbReference type="GO" id="GO:0030136">
    <property type="term" value="C:clathrin-coated vesicle"/>
    <property type="evidence" value="ECO:0007669"/>
    <property type="project" value="InterPro"/>
</dbReference>
<keyword evidence="6" id="KW-1185">Reference proteome</keyword>
<dbReference type="GO" id="GO:0032050">
    <property type="term" value="F:clathrin heavy chain binding"/>
    <property type="evidence" value="ECO:0007669"/>
    <property type="project" value="TreeGrafter"/>
</dbReference>
<dbReference type="GO" id="GO:0005545">
    <property type="term" value="F:1-phosphatidylinositol binding"/>
    <property type="evidence" value="ECO:0007669"/>
    <property type="project" value="InterPro"/>
</dbReference>
<feature type="compositionally biased region" description="Polar residues" evidence="3">
    <location>
        <begin position="646"/>
        <end position="676"/>
    </location>
</feature>
<dbReference type="GO" id="GO:0072583">
    <property type="term" value="P:clathrin-dependent endocytosis"/>
    <property type="evidence" value="ECO:0007669"/>
    <property type="project" value="InterPro"/>
</dbReference>
<dbReference type="Proteomes" id="UP000193986">
    <property type="component" value="Unassembled WGS sequence"/>
</dbReference>
<dbReference type="CDD" id="cd16988">
    <property type="entry name" value="ANTH_N_YAP180"/>
    <property type="match status" value="1"/>
</dbReference>
<dbReference type="EMBL" id="MCFC01000057">
    <property type="protein sequence ID" value="ORY25441.1"/>
    <property type="molecule type" value="Genomic_DNA"/>
</dbReference>
<feature type="compositionally biased region" description="Low complexity" evidence="3">
    <location>
        <begin position="854"/>
        <end position="874"/>
    </location>
</feature>
<dbReference type="PANTHER" id="PTHR22951">
    <property type="entry name" value="CLATHRIN ASSEMBLY PROTEIN"/>
    <property type="match status" value="1"/>
</dbReference>
<evidence type="ECO:0000313" key="5">
    <source>
        <dbReference type="EMBL" id="ORY25441.1"/>
    </source>
</evidence>
<sequence length="880" mass="93642">MSNNFDKIVKLACKPKNAPPKAKYVDTLVAATYSDDGSLNDITRSLSLRLREPNAVVVFKALIVLHQMMRSGSSDQLLEHLAQNDVLRLRNVSGQNWEGYSPPSNMGAYASYLDSRIRAWRDVKHDLVRAQAESNRRSDGLSAGSKARRLRHLPVEKGLLREVKQVQRVLDSLIMCKFFDDDLKDENTVLAFRMLVKDLLVLFQAGNEGVCNILEHYFEMSKVDATESFDIYKSFIKQTDKVVDYLGVARKLHNIVNVPVPNLKHAPTSLVKALEEYLNDPNFEQNRMEYKKSLGIVEGKGTARTPSPNPPAQSESAKTAAPTPAPAPASSSSAPAAPPGASKNIQDFFDSIQAEQQPTMFGGPAQPFPQHLQQQMQVPFNPFRQSMMMPQQTGFMQPHMTGFSGGQMPFVPPNQTGINFAQPQPLVQQPFQPSQPFMQAQPTGFIQPQPQLQQPQQTGFLQPQTTGANPFRQSMMLNTTSSPSGIMSQPASPFQAGGHSQIQRPGSTPAFSSVKEAQPLVAQGTGKNPFAPAGGVPQPKKEEPKGPSMNDLAWNRMYGGQQTQPGATANLPGNTGAGGASPWTSGGGDTKSTHANGSGIADIASSFLFDNKASSPTTSGTSDFLSQFGSLGQPGSTNPSSPPPSQFGSVSSNPTGTSAFGSLSSQSTGANLTPQKTGWGGSTVKRFQPTSSFGSQLLESLPSIPEPSPSATTPSANPNGGNGIQTQQTGFPGFGTGTSTGPTFGSPSPLPQSQQNQHTGLPQPNSFGQLQQQNTGLPNPFRQSMFNSLGSQPTGAGGFGASGLGNGAFGSSSPVAGQNNNTNTQGQQPFSGQSSTSVFGGGQQQQQPFGGGQQQHQQHQQQQQQPFGSGQQQPFGGGQQ</sequence>
<proteinExistence type="predicted"/>
<evidence type="ECO:0000256" key="1">
    <source>
        <dbReference type="ARBA" id="ARBA00004496"/>
    </source>
</evidence>